<feature type="domain" description="PARP alpha-helical" evidence="24">
    <location>
        <begin position="662"/>
        <end position="779"/>
    </location>
</feature>
<feature type="domain" description="PARP catalytic" evidence="23">
    <location>
        <begin position="786"/>
        <end position="1010"/>
    </location>
</feature>
<dbReference type="SUPFAM" id="SSF57716">
    <property type="entry name" value="Glucocorticoid receptor-like (DNA-binding domain)"/>
    <property type="match status" value="2"/>
</dbReference>
<feature type="domain" description="WGR" evidence="25">
    <location>
        <begin position="539"/>
        <end position="639"/>
    </location>
</feature>
<feature type="compositionally biased region" description="Basic and acidic residues" evidence="20">
    <location>
        <begin position="254"/>
        <end position="273"/>
    </location>
</feature>
<dbReference type="SUPFAM" id="SSF56399">
    <property type="entry name" value="ADP-ribosylation"/>
    <property type="match status" value="1"/>
</dbReference>
<evidence type="ECO:0000256" key="6">
    <source>
        <dbReference type="ARBA" id="ARBA00022695"/>
    </source>
</evidence>
<comment type="catalytic activity">
    <reaction evidence="1 18">
        <text>L-aspartyl-[protein] + NAD(+) = 4-O-(ADP-D-ribosyl)-L-aspartyl-[protein] + nicotinamide</text>
        <dbReference type="Rhea" id="RHEA:54424"/>
        <dbReference type="Rhea" id="RHEA-COMP:9867"/>
        <dbReference type="Rhea" id="RHEA-COMP:13832"/>
        <dbReference type="ChEBI" id="CHEBI:17154"/>
        <dbReference type="ChEBI" id="CHEBI:29961"/>
        <dbReference type="ChEBI" id="CHEBI:57540"/>
        <dbReference type="ChEBI" id="CHEBI:138102"/>
    </reaction>
</comment>
<feature type="domain" description="PARP-type" evidence="21">
    <location>
        <begin position="8"/>
        <end position="89"/>
    </location>
</feature>
<evidence type="ECO:0000256" key="20">
    <source>
        <dbReference type="SAM" id="MobiDB-lite"/>
    </source>
</evidence>
<comment type="catalytic activity">
    <reaction evidence="2 18">
        <text>L-glutamyl-[protein] + NAD(+) = 5-O-(ADP-D-ribosyl)-L-glutamyl-[protein] + nicotinamide</text>
        <dbReference type="Rhea" id="RHEA:58224"/>
        <dbReference type="Rhea" id="RHEA-COMP:10208"/>
        <dbReference type="Rhea" id="RHEA-COMP:15089"/>
        <dbReference type="ChEBI" id="CHEBI:17154"/>
        <dbReference type="ChEBI" id="CHEBI:29973"/>
        <dbReference type="ChEBI" id="CHEBI:57540"/>
        <dbReference type="ChEBI" id="CHEBI:142540"/>
    </reaction>
</comment>
<dbReference type="PIRSF" id="PIRSF000489">
    <property type="entry name" value="NAD_ADPRT"/>
    <property type="match status" value="1"/>
</dbReference>
<dbReference type="SMART" id="SM01336">
    <property type="entry name" value="zf-PARP"/>
    <property type="match status" value="2"/>
</dbReference>
<keyword evidence="10" id="KW-0863">Zinc-finger</keyword>
<dbReference type="Gene3D" id="3.30.1740.10">
    <property type="entry name" value="Zinc finger, PARP-type"/>
    <property type="match status" value="2"/>
</dbReference>
<comment type="similarity">
    <text evidence="15">Belongs to the ARTD/PARP family.</text>
</comment>
<dbReference type="Pfam" id="PF00644">
    <property type="entry name" value="PARP"/>
    <property type="match status" value="1"/>
</dbReference>
<dbReference type="GO" id="GO:0003950">
    <property type="term" value="F:NAD+ poly-ADP-ribosyltransferase activity"/>
    <property type="evidence" value="ECO:0007669"/>
    <property type="project" value="UniProtKB-UniRule"/>
</dbReference>
<dbReference type="FunFam" id="3.30.1740.10:FF:000004">
    <property type="entry name" value="Poly [ADP-ribose] polymerase"/>
    <property type="match status" value="1"/>
</dbReference>
<dbReference type="FunFam" id="1.10.20.130:FF:000001">
    <property type="entry name" value="Poly [ADP-ribose] polymerase"/>
    <property type="match status" value="1"/>
</dbReference>
<dbReference type="Pfam" id="PF05406">
    <property type="entry name" value="WGR"/>
    <property type="match status" value="1"/>
</dbReference>
<evidence type="ECO:0000256" key="8">
    <source>
        <dbReference type="ARBA" id="ARBA00022737"/>
    </source>
</evidence>
<evidence type="ECO:0000256" key="1">
    <source>
        <dbReference type="ARBA" id="ARBA00000438"/>
    </source>
</evidence>
<dbReference type="PANTHER" id="PTHR10459:SF80">
    <property type="entry name" value="POLY [ADP-RIBOSE] POLYMERASE 1"/>
    <property type="match status" value="1"/>
</dbReference>
<dbReference type="InterPro" id="IPR036957">
    <property type="entry name" value="Znf_PARP_sf"/>
</dbReference>
<dbReference type="Gene3D" id="3.90.228.10">
    <property type="match status" value="1"/>
</dbReference>
<dbReference type="Pfam" id="PF00645">
    <property type="entry name" value="zf-PARP"/>
    <property type="match status" value="2"/>
</dbReference>
<evidence type="ECO:0000259" key="24">
    <source>
        <dbReference type="PROSITE" id="PS51060"/>
    </source>
</evidence>
<dbReference type="Gene3D" id="1.20.142.10">
    <property type="entry name" value="Poly(ADP-ribose) polymerase, regulatory domain"/>
    <property type="match status" value="1"/>
</dbReference>
<dbReference type="FunFam" id="2.20.25.630:FF:000001">
    <property type="entry name" value="Poly [ADP-ribose] polymerase"/>
    <property type="match status" value="1"/>
</dbReference>
<feature type="compositionally biased region" description="Basic and acidic residues" evidence="20">
    <location>
        <begin position="197"/>
        <end position="223"/>
    </location>
</feature>
<dbReference type="AlphaFoldDB" id="A0A3Q8BKL7"/>
<dbReference type="Gene3D" id="1.10.20.130">
    <property type="match status" value="1"/>
</dbReference>
<evidence type="ECO:0000256" key="17">
    <source>
        <dbReference type="ARBA" id="ARBA00033987"/>
    </source>
</evidence>
<dbReference type="FunFam" id="3.40.50.10190:FF:000051">
    <property type="entry name" value="Poly [ADP-ribose] polymerase"/>
    <property type="match status" value="1"/>
</dbReference>
<dbReference type="SMART" id="SM00292">
    <property type="entry name" value="BRCT"/>
    <property type="match status" value="1"/>
</dbReference>
<keyword evidence="6" id="KW-0548">Nucleotidyltransferase</keyword>
<evidence type="ECO:0000256" key="3">
    <source>
        <dbReference type="ARBA" id="ARBA00004123"/>
    </source>
</evidence>
<keyword evidence="12 18" id="KW-0520">NAD</keyword>
<evidence type="ECO:0000256" key="15">
    <source>
        <dbReference type="ARBA" id="ARBA00024347"/>
    </source>
</evidence>
<dbReference type="SUPFAM" id="SSF142921">
    <property type="entry name" value="WGR domain-like"/>
    <property type="match status" value="1"/>
</dbReference>
<dbReference type="EMBL" id="KY249854">
    <property type="protein sequence ID" value="ATB19736.1"/>
    <property type="molecule type" value="mRNA"/>
</dbReference>
<dbReference type="CDD" id="cd17747">
    <property type="entry name" value="BRCT_PARP1"/>
    <property type="match status" value="1"/>
</dbReference>
<dbReference type="InterPro" id="IPR012317">
    <property type="entry name" value="Poly(ADP-ribose)pol_cat_dom"/>
</dbReference>
<evidence type="ECO:0000256" key="18">
    <source>
        <dbReference type="PIRNR" id="PIRNR000489"/>
    </source>
</evidence>
<dbReference type="PROSITE" id="PS50172">
    <property type="entry name" value="BRCT"/>
    <property type="match status" value="1"/>
</dbReference>
<dbReference type="CDD" id="cd01437">
    <property type="entry name" value="parp_like"/>
    <property type="match status" value="1"/>
</dbReference>
<dbReference type="Pfam" id="PF00533">
    <property type="entry name" value="BRCT"/>
    <property type="match status" value="1"/>
</dbReference>
<feature type="region of interest" description="Disordered" evidence="20">
    <location>
        <begin position="191"/>
        <end position="273"/>
    </location>
</feature>
<dbReference type="InterPro" id="IPR049296">
    <property type="entry name" value="PARP1-like_PADR1_N"/>
</dbReference>
<evidence type="ECO:0000259" key="23">
    <source>
        <dbReference type="PROSITE" id="PS51059"/>
    </source>
</evidence>
<keyword evidence="11 18" id="KW-0862">Zinc</keyword>
<dbReference type="InterPro" id="IPR008893">
    <property type="entry name" value="WGR_domain"/>
</dbReference>
<keyword evidence="5 18" id="KW-0808">Transferase</keyword>
<dbReference type="GO" id="GO:0006302">
    <property type="term" value="P:double-strand break repair"/>
    <property type="evidence" value="ECO:0007669"/>
    <property type="project" value="TreeGrafter"/>
</dbReference>
<keyword evidence="14 18" id="KW-0539">Nucleus</keyword>
<evidence type="ECO:0000256" key="2">
    <source>
        <dbReference type="ARBA" id="ARBA00000459"/>
    </source>
</evidence>
<dbReference type="InterPro" id="IPR038650">
    <property type="entry name" value="PADR1_C_dom_sf"/>
</dbReference>
<dbReference type="EC" id="2.4.2.30" evidence="18"/>
<dbReference type="InterPro" id="IPR036420">
    <property type="entry name" value="BRCT_dom_sf"/>
</dbReference>
<evidence type="ECO:0000259" key="25">
    <source>
        <dbReference type="PROSITE" id="PS51977"/>
    </source>
</evidence>
<keyword evidence="4 18" id="KW-0328">Glycosyltransferase</keyword>
<dbReference type="InterPro" id="IPR036930">
    <property type="entry name" value="WGR_dom_sf"/>
</dbReference>
<dbReference type="InterPro" id="IPR001510">
    <property type="entry name" value="Znf_PARP"/>
</dbReference>
<dbReference type="Gene3D" id="2.20.25.630">
    <property type="match status" value="1"/>
</dbReference>
<keyword evidence="9" id="KW-0013">ADP-ribosylation</keyword>
<dbReference type="PROSITE" id="PS51060">
    <property type="entry name" value="PARP_ALPHA_HD"/>
    <property type="match status" value="1"/>
</dbReference>
<dbReference type="GO" id="GO:0140807">
    <property type="term" value="F:NAD+-protein-glutamate ADP-ribosyltransferase activity"/>
    <property type="evidence" value="ECO:0007669"/>
    <property type="project" value="RHEA"/>
</dbReference>
<evidence type="ECO:0000256" key="5">
    <source>
        <dbReference type="ARBA" id="ARBA00022679"/>
    </source>
</evidence>
<evidence type="ECO:0000256" key="19">
    <source>
        <dbReference type="RuleBase" id="RU362114"/>
    </source>
</evidence>
<dbReference type="InterPro" id="IPR001357">
    <property type="entry name" value="BRCT_dom"/>
</dbReference>
<evidence type="ECO:0000313" key="26">
    <source>
        <dbReference type="EMBL" id="ATB19736.1"/>
    </source>
</evidence>
<evidence type="ECO:0000259" key="22">
    <source>
        <dbReference type="PROSITE" id="PS50172"/>
    </source>
</evidence>
<dbReference type="PANTHER" id="PTHR10459">
    <property type="entry name" value="DNA LIGASE"/>
    <property type="match status" value="1"/>
</dbReference>
<evidence type="ECO:0000256" key="4">
    <source>
        <dbReference type="ARBA" id="ARBA00022676"/>
    </source>
</evidence>
<feature type="domain" description="PARP-type" evidence="21">
    <location>
        <begin position="110"/>
        <end position="189"/>
    </location>
</feature>
<evidence type="ECO:0000256" key="11">
    <source>
        <dbReference type="ARBA" id="ARBA00022833"/>
    </source>
</evidence>
<dbReference type="CDD" id="cd08001">
    <property type="entry name" value="WGR_PARP1_like"/>
    <property type="match status" value="1"/>
</dbReference>
<dbReference type="PROSITE" id="PS52007">
    <property type="entry name" value="PADR1"/>
    <property type="match status" value="1"/>
</dbReference>
<dbReference type="Pfam" id="PF08063">
    <property type="entry name" value="Zn_ribbon_PADR1"/>
    <property type="match status" value="1"/>
</dbReference>
<keyword evidence="13 18" id="KW-0238">DNA-binding</keyword>
<protein>
    <recommendedName>
        <fullName evidence="18 19">Poly [ADP-ribose] polymerase</fullName>
        <ecNumber evidence="18">2.4.2.30</ecNumber>
    </recommendedName>
</protein>
<dbReference type="InterPro" id="IPR004102">
    <property type="entry name" value="Poly(ADP-ribose)pol_reg_dom"/>
</dbReference>
<comment type="subcellular location">
    <subcellularLocation>
        <location evidence="3 18">Nucleus</location>
    </subcellularLocation>
</comment>
<dbReference type="GO" id="GO:0008270">
    <property type="term" value="F:zinc ion binding"/>
    <property type="evidence" value="ECO:0007669"/>
    <property type="project" value="UniProtKB-KW"/>
</dbReference>
<feature type="domain" description="BRCT" evidence="22">
    <location>
        <begin position="421"/>
        <end position="513"/>
    </location>
</feature>
<dbReference type="SUPFAM" id="SSF52113">
    <property type="entry name" value="BRCT domain"/>
    <property type="match status" value="1"/>
</dbReference>
<dbReference type="PROSITE" id="PS51059">
    <property type="entry name" value="PARP_CATALYTIC"/>
    <property type="match status" value="1"/>
</dbReference>
<dbReference type="GO" id="GO:0016779">
    <property type="term" value="F:nucleotidyltransferase activity"/>
    <property type="evidence" value="ECO:0007669"/>
    <property type="project" value="UniProtKB-KW"/>
</dbReference>
<name>A0A3Q8BKL7_9CONI</name>
<evidence type="ECO:0000256" key="12">
    <source>
        <dbReference type="ARBA" id="ARBA00023027"/>
    </source>
</evidence>
<evidence type="ECO:0000259" key="21">
    <source>
        <dbReference type="PROSITE" id="PS50064"/>
    </source>
</evidence>
<reference evidence="26" key="1">
    <citation type="submission" date="2016-11" db="EMBL/GenBank/DDBJ databases">
        <title>Cupressaceae transcriptome phylogeny.</title>
        <authorList>
            <person name="Mao K."/>
            <person name="Ruhsam M."/>
        </authorList>
    </citation>
    <scope>NUCLEOTIDE SEQUENCE</scope>
</reference>
<dbReference type="InterPro" id="IPR012982">
    <property type="entry name" value="PARP1-like_PADR1_Zn_ribbon"/>
</dbReference>
<dbReference type="GO" id="GO:0005730">
    <property type="term" value="C:nucleolus"/>
    <property type="evidence" value="ECO:0007669"/>
    <property type="project" value="TreeGrafter"/>
</dbReference>
<dbReference type="FunFam" id="1.20.142.10:FF:000002">
    <property type="entry name" value="Poly [ADP-ribose] polymerase"/>
    <property type="match status" value="1"/>
</dbReference>
<accession>A0A3Q8BKL7</accession>
<dbReference type="Pfam" id="PF21728">
    <property type="entry name" value="PADR1_N"/>
    <property type="match status" value="1"/>
</dbReference>
<dbReference type="Pfam" id="PF02877">
    <property type="entry name" value="PARP_reg"/>
    <property type="match status" value="1"/>
</dbReference>
<dbReference type="GO" id="GO:0140806">
    <property type="term" value="F:NAD+-protein-aspartate ADP-ribosyltransferase activity"/>
    <property type="evidence" value="ECO:0007669"/>
    <property type="project" value="RHEA"/>
</dbReference>
<evidence type="ECO:0000256" key="13">
    <source>
        <dbReference type="ARBA" id="ARBA00023125"/>
    </source>
</evidence>
<dbReference type="GO" id="GO:0070212">
    <property type="term" value="P:protein poly-ADP-ribosylation"/>
    <property type="evidence" value="ECO:0007669"/>
    <property type="project" value="UniProtKB-ARBA"/>
</dbReference>
<keyword evidence="8" id="KW-0677">Repeat</keyword>
<dbReference type="PROSITE" id="PS50064">
    <property type="entry name" value="ZF_PARP_2"/>
    <property type="match status" value="2"/>
</dbReference>
<dbReference type="InterPro" id="IPR050800">
    <property type="entry name" value="ARTD/PARP"/>
</dbReference>
<dbReference type="PROSITE" id="PS00347">
    <property type="entry name" value="ZF_PARP_1"/>
    <property type="match status" value="1"/>
</dbReference>
<dbReference type="GO" id="GO:0051287">
    <property type="term" value="F:NAD binding"/>
    <property type="evidence" value="ECO:0007669"/>
    <property type="project" value="UniProtKB-UniRule"/>
</dbReference>
<evidence type="ECO:0000256" key="7">
    <source>
        <dbReference type="ARBA" id="ARBA00022723"/>
    </source>
</evidence>
<evidence type="ECO:0000256" key="10">
    <source>
        <dbReference type="ARBA" id="ARBA00022771"/>
    </source>
</evidence>
<dbReference type="InterPro" id="IPR008288">
    <property type="entry name" value="PARP"/>
</dbReference>
<proteinExistence type="evidence at transcript level"/>
<comment type="catalytic activity">
    <reaction evidence="17 18">
        <text>NAD(+) + (ADP-D-ribosyl)n-acceptor = nicotinamide + (ADP-D-ribosyl)n+1-acceptor + H(+).</text>
        <dbReference type="EC" id="2.4.2.30"/>
    </reaction>
</comment>
<evidence type="ECO:0000256" key="9">
    <source>
        <dbReference type="ARBA" id="ARBA00022765"/>
    </source>
</evidence>
<dbReference type="FunFam" id="3.90.228.10:FF:000002">
    <property type="entry name" value="Poly [ADP-ribose] polymerase"/>
    <property type="match status" value="1"/>
</dbReference>
<dbReference type="GO" id="GO:0003677">
    <property type="term" value="F:DNA binding"/>
    <property type="evidence" value="ECO:0007669"/>
    <property type="project" value="UniProtKB-UniRule"/>
</dbReference>
<dbReference type="SMART" id="SM01335">
    <property type="entry name" value="PADR1"/>
    <property type="match status" value="1"/>
</dbReference>
<dbReference type="SUPFAM" id="SSF47587">
    <property type="entry name" value="Domain of poly(ADP-ribose) polymerase"/>
    <property type="match status" value="1"/>
</dbReference>
<dbReference type="Gene3D" id="3.40.50.10190">
    <property type="entry name" value="BRCT domain"/>
    <property type="match status" value="1"/>
</dbReference>
<dbReference type="PROSITE" id="PS51977">
    <property type="entry name" value="WGR"/>
    <property type="match status" value="1"/>
</dbReference>
<organism evidence="26">
    <name type="scientific">Cupressus duclouxiana</name>
    <dbReference type="NCBI Taxonomy" id="103966"/>
    <lineage>
        <taxon>Eukaryota</taxon>
        <taxon>Viridiplantae</taxon>
        <taxon>Streptophyta</taxon>
        <taxon>Embryophyta</taxon>
        <taxon>Tracheophyta</taxon>
        <taxon>Spermatophyta</taxon>
        <taxon>Pinopsida</taxon>
        <taxon>Pinidae</taxon>
        <taxon>Conifers II</taxon>
        <taxon>Cupressales</taxon>
        <taxon>Cupressaceae</taxon>
        <taxon>Cupressus</taxon>
    </lineage>
</organism>
<dbReference type="InterPro" id="IPR036616">
    <property type="entry name" value="Poly(ADP-ribose)pol_reg_dom_sf"/>
</dbReference>
<evidence type="ECO:0000256" key="14">
    <source>
        <dbReference type="ARBA" id="ARBA00023242"/>
    </source>
</evidence>
<sequence length="1010" mass="115459">MANPPKPWKTEYAKSARSSCKVCKNTIEKDAFRIAKMVQSQQFDGYMPLWNHAGCILKKRGQIRTLDDVEGVDILRWEDQQKLRKYVENPLEGASPSTGVSAAEDDNNEYVIENAKSSRATCKKCNEKITKGEVRIAIMTESDNPRFRGKVPGWHHAKCFLEMCMWTGPMDKMPGWDSLTAEDKEAVQNIAKPYIQDSRKKAEDSVEKVSESSKNPKDGEKKSVPVVGKSKKRKPDESETLPHKKQTKGSSNNRSKEVDGKLEESLSGNRELERSLEEQSKALWKIKDELQKNVTLAELKEMLIANDQEPSSSEYVLRERCADGMLFGALKECPLCGGGLEYSGGCYRCTGFLSAWSKCTYSTTNPERQKGKWKIPRETDNEYLLQWSKSQSRKKLVRILPPQSSSKQSENQDMTGKTQDHNIGFLQLLAVAIVGNLNESHVEWKHRIEAAGGKFFSKLTRDADCLVINEGEIDKHKTEVERARNMKIPILRESYLVDCFEKRRRLPMDEYKIERKENFVKVKVKGRSSVHEESGLQDTGHILEEGKNIYNTTLNMSDISTGINSYYILQVIENDNKKGCHVFRKWGRVGNDKIGGQKLEKMPKSDAVHEFKRLFLEKTGNTWESWLNKDNFEKQPGKFLPLEIDYGVDESRQKDIAAMGSKSKLDSRVIDLMKLLFDLETYRAAMMEFEINTSEMPLGKLSKSNIQKGFEVLTELQNLINRRDSDVSKENLIIDASNRFFTIIPSVHPHVIRDEDELKSKIQMLETLQDIEIASNLISFENIDEDPLDANYKKLRCNISPLPHDSSDFQLVKKYLEKTHAPTHKEWALELEDVFAVDREGEDNAYVKYKNLQNRMLLWHGSRVTNFVGILSQGLRVAPPEAPVTGYMFGKGIYFADLVSKSAQYCYTQKRNPVGLMLLSEVALGEVYELKNAEYIEKLPKGKNSTKGIGKTKPLEKEFEHWRDGVTVPCGRPVPSGVKNSELLYNEYVVYDTAQVRLQFLLKVRFHHKR</sequence>
<dbReference type="SMART" id="SM00773">
    <property type="entry name" value="WGR"/>
    <property type="match status" value="1"/>
</dbReference>
<comment type="function">
    <text evidence="16">Involved in the base excision repair (BER) pathway, by catalyzing the poly(ADP-ribosyl)ation of a limited number of acceptor proteins involved in chromatin architecture and in DNA metabolism. This modification follows DNA damages and appears as an obligatory step in a detection/signaling pathway leading to the reparation of DNA strand breaks.</text>
</comment>
<keyword evidence="7 18" id="KW-0479">Metal-binding</keyword>
<evidence type="ECO:0000256" key="16">
    <source>
        <dbReference type="ARBA" id="ARBA00024945"/>
    </source>
</evidence>